<dbReference type="EMBL" id="FOBS01000019">
    <property type="protein sequence ID" value="SEM51818.1"/>
    <property type="molecule type" value="Genomic_DNA"/>
</dbReference>
<organism evidence="2 3">
    <name type="scientific">Syntrophus gentianae</name>
    <dbReference type="NCBI Taxonomy" id="43775"/>
    <lineage>
        <taxon>Bacteria</taxon>
        <taxon>Pseudomonadati</taxon>
        <taxon>Thermodesulfobacteriota</taxon>
        <taxon>Syntrophia</taxon>
        <taxon>Syntrophales</taxon>
        <taxon>Syntrophaceae</taxon>
        <taxon>Syntrophus</taxon>
    </lineage>
</organism>
<dbReference type="RefSeq" id="WP_093884022.1">
    <property type="nucleotide sequence ID" value="NZ_FOBS01000019.1"/>
</dbReference>
<proteinExistence type="predicted"/>
<evidence type="ECO:0000313" key="3">
    <source>
        <dbReference type="Proteomes" id="UP000198744"/>
    </source>
</evidence>
<keyword evidence="3" id="KW-1185">Reference proteome</keyword>
<evidence type="ECO:0000313" key="2">
    <source>
        <dbReference type="EMBL" id="SEM51818.1"/>
    </source>
</evidence>
<dbReference type="STRING" id="43775.SAMN04489760_11953"/>
<dbReference type="InterPro" id="IPR013783">
    <property type="entry name" value="Ig-like_fold"/>
</dbReference>
<dbReference type="Proteomes" id="UP000198744">
    <property type="component" value="Unassembled WGS sequence"/>
</dbReference>
<dbReference type="AlphaFoldDB" id="A0A1H7Z2Q6"/>
<dbReference type="Gene3D" id="2.60.40.10">
    <property type="entry name" value="Immunoglobulins"/>
    <property type="match status" value="1"/>
</dbReference>
<dbReference type="InterPro" id="IPR003961">
    <property type="entry name" value="FN3_dom"/>
</dbReference>
<sequence length="271" mass="28485">MKEKKNIFRWMDKHNIFSQTMFRCIFTVLFLCLLLIGIGPGHAANVTLTWDKNTETDLAGYVVYSGTSSGSYTETLDVGNLNSVDISGLQEGATYYYAAKAYNSAGLYSEYSNEVSYNAPVTTYTITGSCGSNGSISPSGAVSVSSGGSQAFTITPDSGYAVSSVLVDGASAGTPTAYTFSNVTANHTIAVTFAAVAKYTITATYTSGGTITPSGTVTLSSGGSQTYTLTPKTGYKIYSVLVDGVKVGTPTSYAFSNVTANHTIKVTFRKK</sequence>
<dbReference type="InterPro" id="IPR036116">
    <property type="entry name" value="FN3_sf"/>
</dbReference>
<gene>
    <name evidence="2" type="ORF">SAMN04489760_11953</name>
</gene>
<dbReference type="SUPFAM" id="SSF49265">
    <property type="entry name" value="Fibronectin type III"/>
    <property type="match status" value="1"/>
</dbReference>
<evidence type="ECO:0000259" key="1">
    <source>
        <dbReference type="PROSITE" id="PS50853"/>
    </source>
</evidence>
<dbReference type="OrthoDB" id="5391196at2"/>
<feature type="domain" description="Fibronectin type-III" evidence="1">
    <location>
        <begin position="32"/>
        <end position="122"/>
    </location>
</feature>
<reference evidence="2 3" key="1">
    <citation type="submission" date="2016-10" db="EMBL/GenBank/DDBJ databases">
        <authorList>
            <person name="de Groot N.N."/>
        </authorList>
    </citation>
    <scope>NUCLEOTIDE SEQUENCE [LARGE SCALE GENOMIC DNA]</scope>
    <source>
        <strain evidence="2 3">DSM 8423</strain>
    </source>
</reference>
<dbReference type="PROSITE" id="PS50853">
    <property type="entry name" value="FN3"/>
    <property type="match status" value="1"/>
</dbReference>
<protein>
    <recommendedName>
        <fullName evidence="1">Fibronectin type-III domain-containing protein</fullName>
    </recommendedName>
</protein>
<name>A0A1H7Z2Q6_9BACT</name>
<accession>A0A1H7Z2Q6</accession>